<sequence length="221" mass="24964">MTILGSLKICYGTTTTVLPFECAVYFAQHILLLLVPVALLDMKSVFSVEPLDDISWSVFSLSLQVMYHFLVLQPLSVVTGINLNHMLCPAVTDPFEGPHYRLVAMVHQPALILILGKCITCFSLRWFGQPLPWQNAPAIETPKTQLKRPERASDGLLDSWLDANSEPSTMAIDAASWCWSDLFRYQTYWFDWRAITYWTTSRNEPIVGSSTVTLDTNTKSL</sequence>
<dbReference type="EMBL" id="JXXN02004048">
    <property type="protein sequence ID" value="THD20915.1"/>
    <property type="molecule type" value="Genomic_DNA"/>
</dbReference>
<dbReference type="Pfam" id="PF14808">
    <property type="entry name" value="TMEM164"/>
    <property type="match status" value="1"/>
</dbReference>
<accession>A0A4E0R0H2</accession>
<protein>
    <submittedName>
        <fullName evidence="1">Transmembrane protein</fullName>
    </submittedName>
</protein>
<comment type="caution">
    <text evidence="1">The sequence shown here is derived from an EMBL/GenBank/DDBJ whole genome shotgun (WGS) entry which is preliminary data.</text>
</comment>
<keyword evidence="1" id="KW-0812">Transmembrane</keyword>
<keyword evidence="2" id="KW-1185">Reference proteome</keyword>
<gene>
    <name evidence="1" type="ORF">D915_008345</name>
</gene>
<dbReference type="AlphaFoldDB" id="A0A4E0R0H2"/>
<reference evidence="1" key="1">
    <citation type="submission" date="2019-03" db="EMBL/GenBank/DDBJ databases">
        <title>Improved annotation for the trematode Fasciola hepatica.</title>
        <authorList>
            <person name="Choi Y.-J."/>
            <person name="Martin J."/>
            <person name="Mitreva M."/>
        </authorList>
    </citation>
    <scope>NUCLEOTIDE SEQUENCE [LARGE SCALE GENOMIC DNA]</scope>
</reference>
<name>A0A4E0R0H2_FASHE</name>
<keyword evidence="1" id="KW-0472">Membrane</keyword>
<proteinExistence type="predicted"/>
<dbReference type="Proteomes" id="UP000230066">
    <property type="component" value="Unassembled WGS sequence"/>
</dbReference>
<evidence type="ECO:0000313" key="1">
    <source>
        <dbReference type="EMBL" id="THD20915.1"/>
    </source>
</evidence>
<evidence type="ECO:0000313" key="2">
    <source>
        <dbReference type="Proteomes" id="UP000230066"/>
    </source>
</evidence>
<dbReference type="InterPro" id="IPR026508">
    <property type="entry name" value="TMEM164"/>
</dbReference>
<organism evidence="1 2">
    <name type="scientific">Fasciola hepatica</name>
    <name type="common">Liver fluke</name>
    <dbReference type="NCBI Taxonomy" id="6192"/>
    <lineage>
        <taxon>Eukaryota</taxon>
        <taxon>Metazoa</taxon>
        <taxon>Spiralia</taxon>
        <taxon>Lophotrochozoa</taxon>
        <taxon>Platyhelminthes</taxon>
        <taxon>Trematoda</taxon>
        <taxon>Digenea</taxon>
        <taxon>Plagiorchiida</taxon>
        <taxon>Echinostomata</taxon>
        <taxon>Echinostomatoidea</taxon>
        <taxon>Fasciolidae</taxon>
        <taxon>Fasciola</taxon>
    </lineage>
</organism>
<dbReference type="PANTHER" id="PTHR20948:SF2">
    <property type="entry name" value="TRANSMEMBRANE PROTEIN 164"/>
    <property type="match status" value="1"/>
</dbReference>
<dbReference type="PANTHER" id="PTHR20948">
    <property type="entry name" value="TRANSMEMBRANE PROTEIN 164"/>
    <property type="match status" value="1"/>
</dbReference>